<evidence type="ECO:0000313" key="2">
    <source>
        <dbReference type="Proteomes" id="UP000642748"/>
    </source>
</evidence>
<accession>A0A8J3VRA0</accession>
<organism evidence="1 2">
    <name type="scientific">Rugosimonospora africana</name>
    <dbReference type="NCBI Taxonomy" id="556532"/>
    <lineage>
        <taxon>Bacteria</taxon>
        <taxon>Bacillati</taxon>
        <taxon>Actinomycetota</taxon>
        <taxon>Actinomycetes</taxon>
        <taxon>Micromonosporales</taxon>
        <taxon>Micromonosporaceae</taxon>
        <taxon>Rugosimonospora</taxon>
    </lineage>
</organism>
<gene>
    <name evidence="1" type="ORF">Raf01_40810</name>
</gene>
<sequence>MAKEKFELAFLAGGAMLDVLNKRLRRTPATPREEVGAAAYAVSRVFEEQRDQLTDADAVARQITAIREELTASRPNRYLLAGFVDELAYLVRDVAELGATVECLRTAIAGYLD</sequence>
<protein>
    <submittedName>
        <fullName evidence="1">Uncharacterized protein</fullName>
    </submittedName>
</protein>
<keyword evidence="2" id="KW-1185">Reference proteome</keyword>
<dbReference type="EMBL" id="BONZ01000038">
    <property type="protein sequence ID" value="GIH15909.1"/>
    <property type="molecule type" value="Genomic_DNA"/>
</dbReference>
<dbReference type="RefSeq" id="WP_203919518.1">
    <property type="nucleotide sequence ID" value="NZ_BONZ01000038.1"/>
</dbReference>
<name>A0A8J3VRA0_9ACTN</name>
<evidence type="ECO:0000313" key="1">
    <source>
        <dbReference type="EMBL" id="GIH15909.1"/>
    </source>
</evidence>
<dbReference type="AlphaFoldDB" id="A0A8J3VRA0"/>
<comment type="caution">
    <text evidence="1">The sequence shown here is derived from an EMBL/GenBank/DDBJ whole genome shotgun (WGS) entry which is preliminary data.</text>
</comment>
<dbReference type="Proteomes" id="UP000642748">
    <property type="component" value="Unassembled WGS sequence"/>
</dbReference>
<reference evidence="1" key="1">
    <citation type="submission" date="2021-01" db="EMBL/GenBank/DDBJ databases">
        <title>Whole genome shotgun sequence of Rugosimonospora africana NBRC 104875.</title>
        <authorList>
            <person name="Komaki H."/>
            <person name="Tamura T."/>
        </authorList>
    </citation>
    <scope>NUCLEOTIDE SEQUENCE</scope>
    <source>
        <strain evidence="1">NBRC 104875</strain>
    </source>
</reference>
<proteinExistence type="predicted"/>